<dbReference type="PANTHER" id="PTHR37984:SF5">
    <property type="entry name" value="PROTEIN NYNRIN-LIKE"/>
    <property type="match status" value="1"/>
</dbReference>
<evidence type="ECO:0000313" key="2">
    <source>
        <dbReference type="EMBL" id="KAJ8351010.1"/>
    </source>
</evidence>
<dbReference type="EMBL" id="JAINUG010002201">
    <property type="protein sequence ID" value="KAJ8351010.1"/>
    <property type="molecule type" value="Genomic_DNA"/>
</dbReference>
<reference evidence="2" key="1">
    <citation type="journal article" date="2023" name="Science">
        <title>Genome structures resolve the early diversification of teleost fishes.</title>
        <authorList>
            <person name="Parey E."/>
            <person name="Louis A."/>
            <person name="Montfort J."/>
            <person name="Bouchez O."/>
            <person name="Roques C."/>
            <person name="Iampietro C."/>
            <person name="Lluch J."/>
            <person name="Castinel A."/>
            <person name="Donnadieu C."/>
            <person name="Desvignes T."/>
            <person name="Floi Bucao C."/>
            <person name="Jouanno E."/>
            <person name="Wen M."/>
            <person name="Mejri S."/>
            <person name="Dirks R."/>
            <person name="Jansen H."/>
            <person name="Henkel C."/>
            <person name="Chen W.J."/>
            <person name="Zahm M."/>
            <person name="Cabau C."/>
            <person name="Klopp C."/>
            <person name="Thompson A.W."/>
            <person name="Robinson-Rechavi M."/>
            <person name="Braasch I."/>
            <person name="Lecointre G."/>
            <person name="Bobe J."/>
            <person name="Postlethwait J.H."/>
            <person name="Berthelot C."/>
            <person name="Roest Crollius H."/>
            <person name="Guiguen Y."/>
        </authorList>
    </citation>
    <scope>NUCLEOTIDE SEQUENCE</scope>
    <source>
        <strain evidence="2">NC1722</strain>
    </source>
</reference>
<accession>A0AAD7VXH8</accession>
<dbReference type="InterPro" id="IPR043502">
    <property type="entry name" value="DNA/RNA_pol_sf"/>
</dbReference>
<proteinExistence type="predicted"/>
<dbReference type="InterPro" id="IPR043128">
    <property type="entry name" value="Rev_trsase/Diguanyl_cyclase"/>
</dbReference>
<sequence length="169" mass="19016">MTAAGVIEPSDSPWAAPAILVKKNNRTKQKDNSCVDYRRLNEVTRKDSYPLTRIDNVLDHISGSRWFSLLCLNPKKCQLIRREIAFLGHVVSADSVATDPAKIVAVRDWPPPTNVSDLRSFLGLASYYSRYMQDFVPQVRAGRHHRQAVPPPDQPRPAVRLGRPLCPGF</sequence>
<evidence type="ECO:0000256" key="1">
    <source>
        <dbReference type="SAM" id="MobiDB-lite"/>
    </source>
</evidence>
<name>A0AAD7VXH8_9TELE</name>
<dbReference type="AlphaFoldDB" id="A0AAD7VXH8"/>
<dbReference type="Gene3D" id="3.10.10.10">
    <property type="entry name" value="HIV Type 1 Reverse Transcriptase, subunit A, domain 1"/>
    <property type="match status" value="1"/>
</dbReference>
<dbReference type="Gene3D" id="3.30.70.270">
    <property type="match status" value="1"/>
</dbReference>
<organism evidence="2 3">
    <name type="scientific">Aldrovandia affinis</name>
    <dbReference type="NCBI Taxonomy" id="143900"/>
    <lineage>
        <taxon>Eukaryota</taxon>
        <taxon>Metazoa</taxon>
        <taxon>Chordata</taxon>
        <taxon>Craniata</taxon>
        <taxon>Vertebrata</taxon>
        <taxon>Euteleostomi</taxon>
        <taxon>Actinopterygii</taxon>
        <taxon>Neopterygii</taxon>
        <taxon>Teleostei</taxon>
        <taxon>Notacanthiformes</taxon>
        <taxon>Halosauridae</taxon>
        <taxon>Aldrovandia</taxon>
    </lineage>
</organism>
<keyword evidence="3" id="KW-1185">Reference proteome</keyword>
<gene>
    <name evidence="2" type="ORF">AAFF_G00165480</name>
</gene>
<comment type="caution">
    <text evidence="2">The sequence shown here is derived from an EMBL/GenBank/DDBJ whole genome shotgun (WGS) entry which is preliminary data.</text>
</comment>
<dbReference type="SUPFAM" id="SSF56672">
    <property type="entry name" value="DNA/RNA polymerases"/>
    <property type="match status" value="1"/>
</dbReference>
<dbReference type="Proteomes" id="UP001221898">
    <property type="component" value="Unassembled WGS sequence"/>
</dbReference>
<evidence type="ECO:0008006" key="4">
    <source>
        <dbReference type="Google" id="ProtNLM"/>
    </source>
</evidence>
<evidence type="ECO:0000313" key="3">
    <source>
        <dbReference type="Proteomes" id="UP001221898"/>
    </source>
</evidence>
<dbReference type="InterPro" id="IPR050951">
    <property type="entry name" value="Retrovirus_Pol_polyprotein"/>
</dbReference>
<protein>
    <recommendedName>
        <fullName evidence="4">Reverse transcriptase</fullName>
    </recommendedName>
</protein>
<dbReference type="PANTHER" id="PTHR37984">
    <property type="entry name" value="PROTEIN CBG26694"/>
    <property type="match status" value="1"/>
</dbReference>
<feature type="region of interest" description="Disordered" evidence="1">
    <location>
        <begin position="142"/>
        <end position="161"/>
    </location>
</feature>